<dbReference type="InterPro" id="IPR012347">
    <property type="entry name" value="Ferritin-like"/>
</dbReference>
<evidence type="ECO:0000313" key="4">
    <source>
        <dbReference type="Proteomes" id="UP001351900"/>
    </source>
</evidence>
<name>A0ABU7V8R9_9MICO</name>
<evidence type="ECO:0000259" key="2">
    <source>
        <dbReference type="Pfam" id="PF03713"/>
    </source>
</evidence>
<sequence length="199" mass="20643">MTNMKNRPATSAAIALTLALAVTGCASVTGSGPGASSARSSASASAFNATDVMFVQMMIPHHAQAIEMSDTLLAKDGVDADVRELAENIKAAQQPEIDTMEGWLTAWGAEMPGAGGMAGMGHDNGMMSDDDMSTLAAASGPDASRLFLEQMIVHHEGAIEMAQDELDSGSSPDVRELAEAIIIAQTAEIATMRTLLAEF</sequence>
<dbReference type="PANTHER" id="PTHR36933:SF1">
    <property type="entry name" value="SLL0788 PROTEIN"/>
    <property type="match status" value="1"/>
</dbReference>
<evidence type="ECO:0000256" key="1">
    <source>
        <dbReference type="SAM" id="SignalP"/>
    </source>
</evidence>
<keyword evidence="4" id="KW-1185">Reference proteome</keyword>
<dbReference type="EMBL" id="JAZHOV010000008">
    <property type="protein sequence ID" value="MEF2256084.1"/>
    <property type="molecule type" value="Genomic_DNA"/>
</dbReference>
<feature type="domain" description="DUF305" evidence="2">
    <location>
        <begin position="51"/>
        <end position="196"/>
    </location>
</feature>
<keyword evidence="1" id="KW-0732">Signal</keyword>
<dbReference type="Pfam" id="PF03713">
    <property type="entry name" value="DUF305"/>
    <property type="match status" value="1"/>
</dbReference>
<evidence type="ECO:0000313" key="3">
    <source>
        <dbReference type="EMBL" id="MEF2256084.1"/>
    </source>
</evidence>
<dbReference type="PANTHER" id="PTHR36933">
    <property type="entry name" value="SLL0788 PROTEIN"/>
    <property type="match status" value="1"/>
</dbReference>
<organism evidence="3 4">
    <name type="scientific">Microbacterium schleiferi</name>
    <dbReference type="NCBI Taxonomy" id="69362"/>
    <lineage>
        <taxon>Bacteria</taxon>
        <taxon>Bacillati</taxon>
        <taxon>Actinomycetota</taxon>
        <taxon>Actinomycetes</taxon>
        <taxon>Micrococcales</taxon>
        <taxon>Microbacteriaceae</taxon>
        <taxon>Microbacterium</taxon>
    </lineage>
</organism>
<dbReference type="Gene3D" id="1.20.1260.10">
    <property type="match status" value="1"/>
</dbReference>
<dbReference type="Proteomes" id="UP001351900">
    <property type="component" value="Unassembled WGS sequence"/>
</dbReference>
<dbReference type="RefSeq" id="WP_331792205.1">
    <property type="nucleotide sequence ID" value="NZ_BAAAUO010000001.1"/>
</dbReference>
<comment type="caution">
    <text evidence="3">The sequence shown here is derived from an EMBL/GenBank/DDBJ whole genome shotgun (WGS) entry which is preliminary data.</text>
</comment>
<feature type="signal peptide" evidence="1">
    <location>
        <begin position="1"/>
        <end position="26"/>
    </location>
</feature>
<feature type="chain" id="PRO_5047141994" evidence="1">
    <location>
        <begin position="27"/>
        <end position="199"/>
    </location>
</feature>
<dbReference type="InterPro" id="IPR005183">
    <property type="entry name" value="DUF305_CopM-like"/>
</dbReference>
<reference evidence="3 4" key="1">
    <citation type="submission" date="2024-01" db="EMBL/GenBank/DDBJ databases">
        <title>the genome sequence of strain Microbacterium schleiferi NBRC 15075.</title>
        <authorList>
            <person name="Ding Y."/>
            <person name="Zhang G."/>
        </authorList>
    </citation>
    <scope>NUCLEOTIDE SEQUENCE [LARGE SCALE GENOMIC DNA]</scope>
    <source>
        <strain evidence="3 4">NBRC 15075</strain>
    </source>
</reference>
<dbReference type="PROSITE" id="PS51257">
    <property type="entry name" value="PROKAR_LIPOPROTEIN"/>
    <property type="match status" value="1"/>
</dbReference>
<gene>
    <name evidence="3" type="ORF">V2V91_13220</name>
</gene>
<protein>
    <submittedName>
        <fullName evidence="3">DUF305 domain-containing protein</fullName>
    </submittedName>
</protein>
<proteinExistence type="predicted"/>
<accession>A0ABU7V8R9</accession>